<name>A0A8J7S3P8_9PROT</name>
<gene>
    <name evidence="2" type="ORF">KAJ83_14030</name>
</gene>
<dbReference type="EMBL" id="JAGMWN010000006">
    <property type="protein sequence ID" value="MBP5858134.1"/>
    <property type="molecule type" value="Genomic_DNA"/>
</dbReference>
<keyword evidence="1" id="KW-1133">Transmembrane helix</keyword>
<protein>
    <recommendedName>
        <fullName evidence="4">SxtJ</fullName>
    </recommendedName>
</protein>
<keyword evidence="1" id="KW-0812">Transmembrane</keyword>
<accession>A0A8J7S3P8</accession>
<keyword evidence="1" id="KW-0472">Membrane</keyword>
<evidence type="ECO:0008006" key="4">
    <source>
        <dbReference type="Google" id="ProtNLM"/>
    </source>
</evidence>
<keyword evidence="3" id="KW-1185">Reference proteome</keyword>
<feature type="transmembrane region" description="Helical" evidence="1">
    <location>
        <begin position="18"/>
        <end position="37"/>
    </location>
</feature>
<dbReference type="Proteomes" id="UP000672602">
    <property type="component" value="Unassembled WGS sequence"/>
</dbReference>
<proteinExistence type="predicted"/>
<feature type="transmembrane region" description="Helical" evidence="1">
    <location>
        <begin position="86"/>
        <end position="107"/>
    </location>
</feature>
<feature type="transmembrane region" description="Helical" evidence="1">
    <location>
        <begin position="43"/>
        <end position="65"/>
    </location>
</feature>
<sequence length="141" mass="16048">MHESYDREDRTKMGSERAFGLVFVVVFTVIAAGKFFAGNVSLFWPAFWASLAAIMLGLAVFRPLLLRPLNRIWFKFGMILHKIVNPIVMGLVFFLTITPIGLVMRILGRRPLDLEFDPKADSYWIDRTPPGPPPGSFDNQY</sequence>
<evidence type="ECO:0000313" key="2">
    <source>
        <dbReference type="EMBL" id="MBP5858134.1"/>
    </source>
</evidence>
<dbReference type="InterPro" id="IPR045781">
    <property type="entry name" value="SxtJ"/>
</dbReference>
<comment type="caution">
    <text evidence="2">The sequence shown here is derived from an EMBL/GenBank/DDBJ whole genome shotgun (WGS) entry which is preliminary data.</text>
</comment>
<dbReference type="RefSeq" id="WP_210682709.1">
    <property type="nucleotide sequence ID" value="NZ_JAGMWN010000006.1"/>
</dbReference>
<organism evidence="2 3">
    <name type="scientific">Marivibrio halodurans</name>
    <dbReference type="NCBI Taxonomy" id="2039722"/>
    <lineage>
        <taxon>Bacteria</taxon>
        <taxon>Pseudomonadati</taxon>
        <taxon>Pseudomonadota</taxon>
        <taxon>Alphaproteobacteria</taxon>
        <taxon>Rhodospirillales</taxon>
        <taxon>Rhodospirillaceae</taxon>
        <taxon>Marivibrio</taxon>
    </lineage>
</organism>
<reference evidence="2" key="1">
    <citation type="submission" date="2021-04" db="EMBL/GenBank/DDBJ databases">
        <authorList>
            <person name="Zhang D.-C."/>
        </authorList>
    </citation>
    <scope>NUCLEOTIDE SEQUENCE</scope>
    <source>
        <strain evidence="2">CGMCC 1.15697</strain>
    </source>
</reference>
<evidence type="ECO:0000313" key="3">
    <source>
        <dbReference type="Proteomes" id="UP000672602"/>
    </source>
</evidence>
<evidence type="ECO:0000256" key="1">
    <source>
        <dbReference type="SAM" id="Phobius"/>
    </source>
</evidence>
<dbReference type="AlphaFoldDB" id="A0A8J7S3P8"/>
<dbReference type="Pfam" id="PF19588">
    <property type="entry name" value="SxtJ"/>
    <property type="match status" value="1"/>
</dbReference>